<comment type="caution">
    <text evidence="2">The sequence shown here is derived from an EMBL/GenBank/DDBJ whole genome shotgun (WGS) entry which is preliminary data.</text>
</comment>
<feature type="region of interest" description="Disordered" evidence="1">
    <location>
        <begin position="1"/>
        <end position="21"/>
    </location>
</feature>
<name>A0AAV5DSU1_ELECO</name>
<reference evidence="2" key="1">
    <citation type="journal article" date="2018" name="DNA Res.">
        <title>Multiple hybrid de novo genome assembly of finger millet, an orphan allotetraploid crop.</title>
        <authorList>
            <person name="Hatakeyama M."/>
            <person name="Aluri S."/>
            <person name="Balachadran M.T."/>
            <person name="Sivarajan S.R."/>
            <person name="Patrignani A."/>
            <person name="Gruter S."/>
            <person name="Poveda L."/>
            <person name="Shimizu-Inatsugi R."/>
            <person name="Baeten J."/>
            <person name="Francoijs K.J."/>
            <person name="Nataraja K.N."/>
            <person name="Reddy Y.A.N."/>
            <person name="Phadnis S."/>
            <person name="Ravikumar R.L."/>
            <person name="Schlapbach R."/>
            <person name="Sreeman S.M."/>
            <person name="Shimizu K.K."/>
        </authorList>
    </citation>
    <scope>NUCLEOTIDE SEQUENCE</scope>
</reference>
<feature type="compositionally biased region" description="Low complexity" evidence="1">
    <location>
        <begin position="1"/>
        <end position="18"/>
    </location>
</feature>
<proteinExistence type="predicted"/>
<gene>
    <name evidence="2" type="primary">gb00813</name>
    <name evidence="2" type="ORF">PR202_gb00813</name>
</gene>
<dbReference type="AlphaFoldDB" id="A0AAV5DSU1"/>
<accession>A0AAV5DSU1</accession>
<reference evidence="2" key="2">
    <citation type="submission" date="2021-12" db="EMBL/GenBank/DDBJ databases">
        <title>Resequencing data analysis of finger millet.</title>
        <authorList>
            <person name="Hatakeyama M."/>
            <person name="Aluri S."/>
            <person name="Balachadran M.T."/>
            <person name="Sivarajan S.R."/>
            <person name="Poveda L."/>
            <person name="Shimizu-Inatsugi R."/>
            <person name="Schlapbach R."/>
            <person name="Sreeman S.M."/>
            <person name="Shimizu K.K."/>
        </authorList>
    </citation>
    <scope>NUCLEOTIDE SEQUENCE</scope>
</reference>
<organism evidence="2 3">
    <name type="scientific">Eleusine coracana subsp. coracana</name>
    <dbReference type="NCBI Taxonomy" id="191504"/>
    <lineage>
        <taxon>Eukaryota</taxon>
        <taxon>Viridiplantae</taxon>
        <taxon>Streptophyta</taxon>
        <taxon>Embryophyta</taxon>
        <taxon>Tracheophyta</taxon>
        <taxon>Spermatophyta</taxon>
        <taxon>Magnoliopsida</taxon>
        <taxon>Liliopsida</taxon>
        <taxon>Poales</taxon>
        <taxon>Poaceae</taxon>
        <taxon>PACMAD clade</taxon>
        <taxon>Chloridoideae</taxon>
        <taxon>Cynodonteae</taxon>
        <taxon>Eleusininae</taxon>
        <taxon>Eleusine</taxon>
    </lineage>
</organism>
<keyword evidence="3" id="KW-1185">Reference proteome</keyword>
<sequence length="122" mass="13191">MSETSRPTSSSSAPAVAEPPRRAWRRRAFSCSDRVSSAWIAVDGGDELAPGTSSGWLSGAFAAGTVGAPPTGDIGEGRRVREARWVPWRCAGEAVEELVFGNGGRRCRPYTCHRRCKEGWRP</sequence>
<evidence type="ECO:0000256" key="1">
    <source>
        <dbReference type="SAM" id="MobiDB-lite"/>
    </source>
</evidence>
<evidence type="ECO:0000313" key="3">
    <source>
        <dbReference type="Proteomes" id="UP001054889"/>
    </source>
</evidence>
<evidence type="ECO:0000313" key="2">
    <source>
        <dbReference type="EMBL" id="GJN14038.1"/>
    </source>
</evidence>
<dbReference type="Proteomes" id="UP001054889">
    <property type="component" value="Unassembled WGS sequence"/>
</dbReference>
<dbReference type="EMBL" id="BQKI01000071">
    <property type="protein sequence ID" value="GJN14038.1"/>
    <property type="molecule type" value="Genomic_DNA"/>
</dbReference>
<protein>
    <submittedName>
        <fullName evidence="2">Uncharacterized protein</fullName>
    </submittedName>
</protein>